<name>A0A7J8FIX1_ROUAE</name>
<feature type="region of interest" description="Disordered" evidence="1">
    <location>
        <begin position="199"/>
        <end position="230"/>
    </location>
</feature>
<sequence length="230" mass="24617">MHTPTRWAGRLARGTARTLGQQRGRVTGSGSQAGGGPPCQVTGEFQHQRRPPDGLCCWHTFLQGAGSRLLAGVRALFWEAPQEGRFLAHLLPTWAPWRPTGGHSGVAEGHVSWGQQRLPCPTKFLLGPEPGLLAGGWRSLLCPGEGVEATPLRVGAQGGRRAGVSCTPPPCLLPARESWLPPQPRFTWRKGPRCYRREPCPRDAGARLPAPSSLGGDWTRPGIGPKTGSG</sequence>
<dbReference type="Proteomes" id="UP000593571">
    <property type="component" value="Unassembled WGS sequence"/>
</dbReference>
<proteinExistence type="predicted"/>
<dbReference type="AlphaFoldDB" id="A0A7J8FIX1"/>
<evidence type="ECO:0000313" key="3">
    <source>
        <dbReference type="Proteomes" id="UP000593571"/>
    </source>
</evidence>
<keyword evidence="3" id="KW-1185">Reference proteome</keyword>
<comment type="caution">
    <text evidence="2">The sequence shown here is derived from an EMBL/GenBank/DDBJ whole genome shotgun (WGS) entry which is preliminary data.</text>
</comment>
<reference evidence="2 3" key="1">
    <citation type="journal article" date="2020" name="Nature">
        <title>Six reference-quality genomes reveal evolution of bat adaptations.</title>
        <authorList>
            <person name="Jebb D."/>
            <person name="Huang Z."/>
            <person name="Pippel M."/>
            <person name="Hughes G.M."/>
            <person name="Lavrichenko K."/>
            <person name="Devanna P."/>
            <person name="Winkler S."/>
            <person name="Jermiin L.S."/>
            <person name="Skirmuntt E.C."/>
            <person name="Katzourakis A."/>
            <person name="Burkitt-Gray L."/>
            <person name="Ray D.A."/>
            <person name="Sullivan K.A.M."/>
            <person name="Roscito J.G."/>
            <person name="Kirilenko B.M."/>
            <person name="Davalos L.M."/>
            <person name="Corthals A.P."/>
            <person name="Power M.L."/>
            <person name="Jones G."/>
            <person name="Ransome R.D."/>
            <person name="Dechmann D.K.N."/>
            <person name="Locatelli A.G."/>
            <person name="Puechmaille S.J."/>
            <person name="Fedrigo O."/>
            <person name="Jarvis E.D."/>
            <person name="Hiller M."/>
            <person name="Vernes S.C."/>
            <person name="Myers E.W."/>
            <person name="Teeling E.C."/>
        </authorList>
    </citation>
    <scope>NUCLEOTIDE SEQUENCE [LARGE SCALE GENOMIC DNA]</scope>
    <source>
        <strain evidence="2">MRouAeg1</strain>
        <tissue evidence="2">Muscle</tissue>
    </source>
</reference>
<organism evidence="2 3">
    <name type="scientific">Rousettus aegyptiacus</name>
    <name type="common">Egyptian fruit bat</name>
    <name type="synonym">Pteropus aegyptiacus</name>
    <dbReference type="NCBI Taxonomy" id="9407"/>
    <lineage>
        <taxon>Eukaryota</taxon>
        <taxon>Metazoa</taxon>
        <taxon>Chordata</taxon>
        <taxon>Craniata</taxon>
        <taxon>Vertebrata</taxon>
        <taxon>Euteleostomi</taxon>
        <taxon>Mammalia</taxon>
        <taxon>Eutheria</taxon>
        <taxon>Laurasiatheria</taxon>
        <taxon>Chiroptera</taxon>
        <taxon>Yinpterochiroptera</taxon>
        <taxon>Pteropodoidea</taxon>
        <taxon>Pteropodidae</taxon>
        <taxon>Rousettinae</taxon>
        <taxon>Rousettus</taxon>
    </lineage>
</organism>
<dbReference type="EMBL" id="JACASE010000007">
    <property type="protein sequence ID" value="KAF6447616.1"/>
    <property type="molecule type" value="Genomic_DNA"/>
</dbReference>
<protein>
    <submittedName>
        <fullName evidence="2">Uncharacterized protein</fullName>
    </submittedName>
</protein>
<evidence type="ECO:0000256" key="1">
    <source>
        <dbReference type="SAM" id="MobiDB-lite"/>
    </source>
</evidence>
<feature type="region of interest" description="Disordered" evidence="1">
    <location>
        <begin position="1"/>
        <end position="37"/>
    </location>
</feature>
<accession>A0A7J8FIX1</accession>
<evidence type="ECO:0000313" key="2">
    <source>
        <dbReference type="EMBL" id="KAF6447616.1"/>
    </source>
</evidence>
<gene>
    <name evidence="2" type="ORF">HJG63_012020</name>
</gene>